<keyword evidence="5" id="KW-1185">Reference proteome</keyword>
<dbReference type="PANTHER" id="PTHR44591">
    <property type="entry name" value="STRESS RESPONSE REGULATOR PROTEIN 1"/>
    <property type="match status" value="1"/>
</dbReference>
<evidence type="ECO:0000256" key="1">
    <source>
        <dbReference type="ARBA" id="ARBA00022553"/>
    </source>
</evidence>
<feature type="modified residue" description="4-aspartylphosphate" evidence="2">
    <location>
        <position position="78"/>
    </location>
</feature>
<dbReference type="InterPro" id="IPR001789">
    <property type="entry name" value="Sig_transdc_resp-reg_receiver"/>
</dbReference>
<protein>
    <submittedName>
        <fullName evidence="4">Response regulator receiver protein</fullName>
    </submittedName>
</protein>
<name>A0A158GE93_9BURK</name>
<sequence length="155" mass="17382">MTSRSPAEQEKHFALWSIKRVRTHNATRRVLIAHKDKSIAESLAVMLRLKGLEVIHSQDLKSVRSLVQNWKPQALVLDTSLDSESGYVFIRTLRMDADITGRLLVAMSGVWPADPVETLKDAGFDAHCRRPCSTWRIVDLVEAFFSAPATRQGGV</sequence>
<dbReference type="EMBL" id="FCNZ02000005">
    <property type="protein sequence ID" value="SAL30434.1"/>
    <property type="molecule type" value="Genomic_DNA"/>
</dbReference>
<reference evidence="4" key="1">
    <citation type="submission" date="2016-01" db="EMBL/GenBank/DDBJ databases">
        <authorList>
            <person name="Peeters Charlotte."/>
        </authorList>
    </citation>
    <scope>NUCLEOTIDE SEQUENCE</scope>
    <source>
        <strain evidence="4">LMG 22936</strain>
    </source>
</reference>
<comment type="caution">
    <text evidence="4">The sequence shown here is derived from an EMBL/GenBank/DDBJ whole genome shotgun (WGS) entry which is preliminary data.</text>
</comment>
<evidence type="ECO:0000259" key="3">
    <source>
        <dbReference type="PROSITE" id="PS50110"/>
    </source>
</evidence>
<accession>A0A158GE93</accession>
<evidence type="ECO:0000313" key="4">
    <source>
        <dbReference type="EMBL" id="SAL30434.1"/>
    </source>
</evidence>
<organism evidence="4 5">
    <name type="scientific">Caballeronia telluris</name>
    <dbReference type="NCBI Taxonomy" id="326475"/>
    <lineage>
        <taxon>Bacteria</taxon>
        <taxon>Pseudomonadati</taxon>
        <taxon>Pseudomonadota</taxon>
        <taxon>Betaproteobacteria</taxon>
        <taxon>Burkholderiales</taxon>
        <taxon>Burkholderiaceae</taxon>
        <taxon>Caballeronia</taxon>
    </lineage>
</organism>
<dbReference type="RefSeq" id="WP_087629919.1">
    <property type="nucleotide sequence ID" value="NZ_FCNZ02000005.1"/>
</dbReference>
<dbReference type="STRING" id="326475.AWB66_01792"/>
<proteinExistence type="predicted"/>
<dbReference type="Gene3D" id="3.40.50.2300">
    <property type="match status" value="1"/>
</dbReference>
<dbReference type="InterPro" id="IPR011006">
    <property type="entry name" value="CheY-like_superfamily"/>
</dbReference>
<dbReference type="AlphaFoldDB" id="A0A158GE93"/>
<dbReference type="PROSITE" id="PS50110">
    <property type="entry name" value="RESPONSE_REGULATORY"/>
    <property type="match status" value="1"/>
</dbReference>
<keyword evidence="1 2" id="KW-0597">Phosphoprotein</keyword>
<dbReference type="PANTHER" id="PTHR44591:SF3">
    <property type="entry name" value="RESPONSE REGULATORY DOMAIN-CONTAINING PROTEIN"/>
    <property type="match status" value="1"/>
</dbReference>
<dbReference type="SUPFAM" id="SSF52172">
    <property type="entry name" value="CheY-like"/>
    <property type="match status" value="1"/>
</dbReference>
<feature type="domain" description="Response regulatory" evidence="3">
    <location>
        <begin position="29"/>
        <end position="145"/>
    </location>
</feature>
<dbReference type="GO" id="GO:0000160">
    <property type="term" value="P:phosphorelay signal transduction system"/>
    <property type="evidence" value="ECO:0007669"/>
    <property type="project" value="InterPro"/>
</dbReference>
<evidence type="ECO:0000313" key="5">
    <source>
        <dbReference type="Proteomes" id="UP000054717"/>
    </source>
</evidence>
<evidence type="ECO:0000256" key="2">
    <source>
        <dbReference type="PROSITE-ProRule" id="PRU00169"/>
    </source>
</evidence>
<gene>
    <name evidence="4" type="ORF">AWB66_01792</name>
</gene>
<dbReference type="Proteomes" id="UP000054717">
    <property type="component" value="Unassembled WGS sequence"/>
</dbReference>
<dbReference type="InterPro" id="IPR050595">
    <property type="entry name" value="Bact_response_regulator"/>
</dbReference>